<proteinExistence type="predicted"/>
<reference evidence="1 2" key="1">
    <citation type="submission" date="2024-11" db="EMBL/GenBank/DDBJ databases">
        <title>A near-complete genome assembly of Cinchona calisaya.</title>
        <authorList>
            <person name="Lian D.C."/>
            <person name="Zhao X.W."/>
            <person name="Wei L."/>
        </authorList>
    </citation>
    <scope>NUCLEOTIDE SEQUENCE [LARGE SCALE GENOMIC DNA]</scope>
    <source>
        <tissue evidence="1">Nenye</tissue>
    </source>
</reference>
<organism evidence="1 2">
    <name type="scientific">Cinchona calisaya</name>
    <dbReference type="NCBI Taxonomy" id="153742"/>
    <lineage>
        <taxon>Eukaryota</taxon>
        <taxon>Viridiplantae</taxon>
        <taxon>Streptophyta</taxon>
        <taxon>Embryophyta</taxon>
        <taxon>Tracheophyta</taxon>
        <taxon>Spermatophyta</taxon>
        <taxon>Magnoliopsida</taxon>
        <taxon>eudicotyledons</taxon>
        <taxon>Gunneridae</taxon>
        <taxon>Pentapetalae</taxon>
        <taxon>asterids</taxon>
        <taxon>lamiids</taxon>
        <taxon>Gentianales</taxon>
        <taxon>Rubiaceae</taxon>
        <taxon>Cinchonoideae</taxon>
        <taxon>Cinchoneae</taxon>
        <taxon>Cinchona</taxon>
    </lineage>
</organism>
<accession>A0ABD3AEU4</accession>
<gene>
    <name evidence="1" type="ORF">ACH5RR_008995</name>
</gene>
<keyword evidence="2" id="KW-1185">Reference proteome</keyword>
<name>A0ABD3AEU4_9GENT</name>
<dbReference type="Proteomes" id="UP001630127">
    <property type="component" value="Unassembled WGS sequence"/>
</dbReference>
<dbReference type="EMBL" id="JBJUIK010000004">
    <property type="protein sequence ID" value="KAL3529673.1"/>
    <property type="molecule type" value="Genomic_DNA"/>
</dbReference>
<evidence type="ECO:0000313" key="1">
    <source>
        <dbReference type="EMBL" id="KAL3529673.1"/>
    </source>
</evidence>
<sequence length="84" mass="9475">MKVYIDGSCNCDAYNICIGSWLDILPYRLNHVHPFNMASWLLEPDPPTWHFGPLDNELGPRSKDMDEEDLAIANDDGIGPSRLS</sequence>
<protein>
    <submittedName>
        <fullName evidence="1">Uncharacterized protein</fullName>
    </submittedName>
</protein>
<dbReference type="AlphaFoldDB" id="A0ABD3AEU4"/>
<comment type="caution">
    <text evidence="1">The sequence shown here is derived from an EMBL/GenBank/DDBJ whole genome shotgun (WGS) entry which is preliminary data.</text>
</comment>
<evidence type="ECO:0000313" key="2">
    <source>
        <dbReference type="Proteomes" id="UP001630127"/>
    </source>
</evidence>